<proteinExistence type="predicted"/>
<sequence>MTRQWTQEEISKFLSYARGSFDASDRLALDKKLRSAAEDTVTQQRCPSDIKQGFKKHEGGVVRFYTQHCADDVIGECVDELWSSDEKLAVVVADALENAASTYERVKQKGLNEGLKVTKEVDVQLIQTAWKQAFTKSLSKFAILGLQKRCASRATDGGLCALSEADYMDFAGDTIHSIVNEGVGIVTGYAAVDVSLRKL</sequence>
<gene>
    <name evidence="1" type="ORF">BOVATA_036480</name>
</gene>
<comment type="caution">
    <text evidence="1">The sequence shown here is derived from an EMBL/GenBank/DDBJ whole genome shotgun (WGS) entry which is preliminary data.</text>
</comment>
<organism evidence="1 2">
    <name type="scientific">Babesia ovata</name>
    <dbReference type="NCBI Taxonomy" id="189622"/>
    <lineage>
        <taxon>Eukaryota</taxon>
        <taxon>Sar</taxon>
        <taxon>Alveolata</taxon>
        <taxon>Apicomplexa</taxon>
        <taxon>Aconoidasida</taxon>
        <taxon>Piroplasmida</taxon>
        <taxon>Babesiidae</taxon>
        <taxon>Babesia</taxon>
    </lineage>
</organism>
<evidence type="ECO:0000313" key="1">
    <source>
        <dbReference type="EMBL" id="GBE62155.1"/>
    </source>
</evidence>
<keyword evidence="2" id="KW-1185">Reference proteome</keyword>
<evidence type="ECO:0000313" key="2">
    <source>
        <dbReference type="Proteomes" id="UP000236319"/>
    </source>
</evidence>
<name>A0A2H6KGN6_9APIC</name>
<dbReference type="RefSeq" id="XP_028868398.1">
    <property type="nucleotide sequence ID" value="XM_029012565.1"/>
</dbReference>
<dbReference type="GeneID" id="39875925"/>
<dbReference type="OrthoDB" id="360790at2759"/>
<reference evidence="1 2" key="1">
    <citation type="journal article" date="2017" name="BMC Genomics">
        <title>Whole-genome assembly of Babesia ovata and comparative genomics between closely related pathogens.</title>
        <authorList>
            <person name="Yamagishi J."/>
            <person name="Asada M."/>
            <person name="Hakimi H."/>
            <person name="Tanaka T.Q."/>
            <person name="Sugimoto C."/>
            <person name="Kawazu S."/>
        </authorList>
    </citation>
    <scope>NUCLEOTIDE SEQUENCE [LARGE SCALE GENOMIC DNA]</scope>
    <source>
        <strain evidence="1 2">Miyake</strain>
    </source>
</reference>
<dbReference type="Proteomes" id="UP000236319">
    <property type="component" value="Unassembled WGS sequence"/>
</dbReference>
<accession>A0A2H6KGN6</accession>
<protein>
    <submittedName>
        <fullName evidence="1">Hypoxia inducible factor prolyl hydroxylase, putative</fullName>
    </submittedName>
</protein>
<dbReference type="AlphaFoldDB" id="A0A2H6KGN6"/>
<dbReference type="EMBL" id="BDSA01000004">
    <property type="protein sequence ID" value="GBE62155.1"/>
    <property type="molecule type" value="Genomic_DNA"/>
</dbReference>
<dbReference type="VEuPathDB" id="PiroplasmaDB:BOVATA_036480"/>